<dbReference type="PIRSF" id="PIRSF039033">
    <property type="entry name" value="START_dom"/>
    <property type="match status" value="1"/>
</dbReference>
<dbReference type="GO" id="GO:0008289">
    <property type="term" value="F:lipid binding"/>
    <property type="evidence" value="ECO:0007669"/>
    <property type="project" value="InterPro"/>
</dbReference>
<feature type="domain" description="START" evidence="2">
    <location>
        <begin position="10"/>
        <end position="199"/>
    </location>
</feature>
<organism evidence="3 4">
    <name type="scientific">Pseudomonas oryzihabitans</name>
    <dbReference type="NCBI Taxonomy" id="47885"/>
    <lineage>
        <taxon>Bacteria</taxon>
        <taxon>Pseudomonadati</taxon>
        <taxon>Pseudomonadota</taxon>
        <taxon>Gammaproteobacteria</taxon>
        <taxon>Pseudomonadales</taxon>
        <taxon>Pseudomonadaceae</taxon>
        <taxon>Pseudomonas</taxon>
    </lineage>
</organism>
<sequence length="199" mass="22069">MHKPLRSILALTLLAATGLAQAEDWQLAKQEDGIQVYTRAVAGSKYKAYRGVVQIKAVPATIARLQDDPVGSCKWIFRCQSLQVLKRQDNQAWTYMRIDMPWPVTARDVVLHITEQKTPDGGFTRTLEGQPDYRPAADGYVRVASFQGQWRVVPKNGGSEVTYEAQSEPGGSVPSWLANSFVVDAPLNTLKGLRQAAQR</sequence>
<dbReference type="PANTHER" id="PTHR19308">
    <property type="entry name" value="PHOSPHATIDYLCHOLINE TRANSFER PROTEIN"/>
    <property type="match status" value="1"/>
</dbReference>
<evidence type="ECO:0000259" key="2">
    <source>
        <dbReference type="PROSITE" id="PS50848"/>
    </source>
</evidence>
<name>A0A0U4W913_9PSED</name>
<feature type="chain" id="PRO_5006853198" description="START domain-containing protein" evidence="1">
    <location>
        <begin position="23"/>
        <end position="199"/>
    </location>
</feature>
<dbReference type="GO" id="GO:0005737">
    <property type="term" value="C:cytoplasm"/>
    <property type="evidence" value="ECO:0007669"/>
    <property type="project" value="UniProtKB-ARBA"/>
</dbReference>
<gene>
    <name evidence="3" type="ORF">APT59_09570</name>
</gene>
<dbReference type="InterPro" id="IPR023393">
    <property type="entry name" value="START-like_dom_sf"/>
</dbReference>
<feature type="signal peptide" evidence="1">
    <location>
        <begin position="1"/>
        <end position="22"/>
    </location>
</feature>
<dbReference type="SUPFAM" id="SSF55961">
    <property type="entry name" value="Bet v1-like"/>
    <property type="match status" value="1"/>
</dbReference>
<dbReference type="Gene3D" id="3.30.530.20">
    <property type="match status" value="1"/>
</dbReference>
<dbReference type="CDD" id="cd08876">
    <property type="entry name" value="START_1"/>
    <property type="match status" value="1"/>
</dbReference>
<dbReference type="PROSITE" id="PS50848">
    <property type="entry name" value="START"/>
    <property type="match status" value="1"/>
</dbReference>
<dbReference type="PANTHER" id="PTHR19308:SF14">
    <property type="entry name" value="START DOMAIN-CONTAINING PROTEIN"/>
    <property type="match status" value="1"/>
</dbReference>
<dbReference type="Pfam" id="PF01852">
    <property type="entry name" value="START"/>
    <property type="match status" value="1"/>
</dbReference>
<dbReference type="InterPro" id="IPR002913">
    <property type="entry name" value="START_lipid-bd_dom"/>
</dbReference>
<proteinExistence type="predicted"/>
<protein>
    <recommendedName>
        <fullName evidence="2">START domain-containing protein</fullName>
    </recommendedName>
</protein>
<dbReference type="InterPro" id="IPR051213">
    <property type="entry name" value="START_lipid_transfer"/>
</dbReference>
<evidence type="ECO:0000313" key="4">
    <source>
        <dbReference type="Proteomes" id="UP000064137"/>
    </source>
</evidence>
<dbReference type="OrthoDB" id="5734556at2"/>
<keyword evidence="1" id="KW-0732">Signal</keyword>
<dbReference type="KEGG" id="por:APT59_09570"/>
<evidence type="ECO:0000313" key="3">
    <source>
        <dbReference type="EMBL" id="ALZ84437.1"/>
    </source>
</evidence>
<reference evidence="3 4" key="1">
    <citation type="submission" date="2016-01" db="EMBL/GenBank/DDBJ databases">
        <title>Annotation of Pseudomonas oryzihabitans USDA-ARS-USMARC-56511.</title>
        <authorList>
            <person name="Harhay G.P."/>
            <person name="Harhay D.M."/>
            <person name="Smith T.P.L."/>
            <person name="Bono J.L."/>
            <person name="Heaton M.P."/>
            <person name="Clawson M.L."/>
            <person name="Chitko-Mckown C.G."/>
            <person name="Capik S.F."/>
            <person name="DeDonder K.D."/>
            <person name="Apley M.D."/>
            <person name="Lubbers B.V."/>
            <person name="White B.J."/>
            <person name="Larson R.L."/>
        </authorList>
    </citation>
    <scope>NUCLEOTIDE SEQUENCE [LARGE SCALE GENOMIC DNA]</scope>
    <source>
        <strain evidence="3 4">USDA-ARS-USMARC-56511</strain>
    </source>
</reference>
<dbReference type="Proteomes" id="UP000064137">
    <property type="component" value="Chromosome"/>
</dbReference>
<dbReference type="InterPro" id="IPR028347">
    <property type="entry name" value="START_dom_prot"/>
</dbReference>
<evidence type="ECO:0000256" key="1">
    <source>
        <dbReference type="SAM" id="SignalP"/>
    </source>
</evidence>
<dbReference type="AlphaFoldDB" id="A0A0U4W913"/>
<dbReference type="RefSeq" id="WP_059314631.1">
    <property type="nucleotide sequence ID" value="NZ_CP013987.1"/>
</dbReference>
<dbReference type="EMBL" id="CP013987">
    <property type="protein sequence ID" value="ALZ84437.1"/>
    <property type="molecule type" value="Genomic_DNA"/>
</dbReference>
<accession>A0A0U4W913</accession>